<dbReference type="RefSeq" id="WP_019469866.1">
    <property type="nucleotide sequence ID" value="NZ_LAKJ01000012.1"/>
</dbReference>
<evidence type="ECO:0000313" key="2">
    <source>
        <dbReference type="EMBL" id="KKI63858.1"/>
    </source>
</evidence>
<keyword evidence="1" id="KW-0472">Membrane</keyword>
<sequence length="62" mass="7151">MWNNIEIVVSFIIFVGALIFAVYSFYNNSITAGIGALIVTTVNIYYIVQALRDKRKEREDNY</sequence>
<keyword evidence="1" id="KW-0812">Transmembrane</keyword>
<dbReference type="EMBL" id="LAKJ01000012">
    <property type="protein sequence ID" value="KKI63858.1"/>
    <property type="molecule type" value="Genomic_DNA"/>
</dbReference>
<dbReference type="AlphaFoldDB" id="A0A0M2P1Q5"/>
<evidence type="ECO:0000256" key="1">
    <source>
        <dbReference type="SAM" id="Phobius"/>
    </source>
</evidence>
<dbReference type="Proteomes" id="UP000034455">
    <property type="component" value="Unassembled WGS sequence"/>
</dbReference>
<feature type="transmembrane region" description="Helical" evidence="1">
    <location>
        <begin position="7"/>
        <end position="26"/>
    </location>
</feature>
<name>A0A0M2P1Q5_STACC</name>
<dbReference type="PATRIC" id="fig|74704.6.peg.359"/>
<proteinExistence type="predicted"/>
<accession>A0A0M2P1Q5</accession>
<protein>
    <submittedName>
        <fullName evidence="2">Uncharacterized protein</fullName>
    </submittedName>
</protein>
<evidence type="ECO:0000313" key="3">
    <source>
        <dbReference type="Proteomes" id="UP000034455"/>
    </source>
</evidence>
<gene>
    <name evidence="2" type="ORF">UF66_0347</name>
</gene>
<keyword evidence="1" id="KW-1133">Transmembrane helix</keyword>
<feature type="transmembrane region" description="Helical" evidence="1">
    <location>
        <begin position="32"/>
        <end position="48"/>
    </location>
</feature>
<organism evidence="2 3">
    <name type="scientific">Staphylococcus cohnii subsp. cohnii</name>
    <dbReference type="NCBI Taxonomy" id="74704"/>
    <lineage>
        <taxon>Bacteria</taxon>
        <taxon>Bacillati</taxon>
        <taxon>Bacillota</taxon>
        <taxon>Bacilli</taxon>
        <taxon>Bacillales</taxon>
        <taxon>Staphylococcaceae</taxon>
        <taxon>Staphylococcus</taxon>
        <taxon>Staphylococcus cohnii species complex</taxon>
    </lineage>
</organism>
<comment type="caution">
    <text evidence="2">The sequence shown here is derived from an EMBL/GenBank/DDBJ whole genome shotgun (WGS) entry which is preliminary data.</text>
</comment>
<reference evidence="2 3" key="1">
    <citation type="submission" date="2015-03" db="EMBL/GenBank/DDBJ databases">
        <title>Genome Assembly of Staphylococcus cohnii subsp. cohnii strain G22B2.</title>
        <authorList>
            <person name="Nair G."/>
            <person name="Kaur G."/>
            <person name="Khatri I."/>
            <person name="Singh N.K."/>
            <person name="Sathyabama S."/>
            <person name="Maurya S.K."/>
            <person name="Subramanian S."/>
            <person name="Agrewala J.N."/>
            <person name="Mayilraj S."/>
        </authorList>
    </citation>
    <scope>NUCLEOTIDE SEQUENCE [LARGE SCALE GENOMIC DNA]</scope>
    <source>
        <strain evidence="2 3">G22B2</strain>
    </source>
</reference>